<proteinExistence type="predicted"/>
<organism evidence="2 3">
    <name type="scientific">Candidatus Defluviibacterium haderslevense</name>
    <dbReference type="NCBI Taxonomy" id="2981993"/>
    <lineage>
        <taxon>Bacteria</taxon>
        <taxon>Pseudomonadati</taxon>
        <taxon>Bacteroidota</taxon>
        <taxon>Saprospiria</taxon>
        <taxon>Saprospirales</taxon>
        <taxon>Saprospiraceae</taxon>
        <taxon>Candidatus Defluviibacterium</taxon>
    </lineage>
</organism>
<dbReference type="EMBL" id="JADKFW010000021">
    <property type="protein sequence ID" value="MBK9719798.1"/>
    <property type="molecule type" value="Genomic_DNA"/>
</dbReference>
<sequence>MDKRAAGLLLGFLLFVISLLSIILSLVGVSLTFLKPLDDLGFLFSTTVKGLMLFGGIILVYILQTNNKNY</sequence>
<accession>A0A9D7SDI8</accession>
<feature type="transmembrane region" description="Helical" evidence="1">
    <location>
        <begin position="7"/>
        <end position="34"/>
    </location>
</feature>
<name>A0A9D7SDI8_9BACT</name>
<dbReference type="AlphaFoldDB" id="A0A9D7SDI8"/>
<keyword evidence="1" id="KW-1133">Transmembrane helix</keyword>
<keyword evidence="1" id="KW-0812">Transmembrane</keyword>
<evidence type="ECO:0000256" key="1">
    <source>
        <dbReference type="SAM" id="Phobius"/>
    </source>
</evidence>
<reference evidence="2 3" key="1">
    <citation type="submission" date="2020-10" db="EMBL/GenBank/DDBJ databases">
        <title>Connecting structure to function with the recovery of over 1000 high-quality activated sludge metagenome-assembled genomes encoding full-length rRNA genes using long-read sequencing.</title>
        <authorList>
            <person name="Singleton C.M."/>
            <person name="Petriglieri F."/>
            <person name="Kristensen J.M."/>
            <person name="Kirkegaard R.H."/>
            <person name="Michaelsen T.Y."/>
            <person name="Andersen M.H."/>
            <person name="Karst S.M."/>
            <person name="Dueholm M.S."/>
            <person name="Nielsen P.H."/>
            <person name="Albertsen M."/>
        </authorList>
    </citation>
    <scope>NUCLEOTIDE SEQUENCE [LARGE SCALE GENOMIC DNA]</scope>
    <source>
        <strain evidence="2">Ribe_18-Q3-R11-54_BAT3C.373</strain>
    </source>
</reference>
<comment type="caution">
    <text evidence="2">The sequence shown here is derived from an EMBL/GenBank/DDBJ whole genome shotgun (WGS) entry which is preliminary data.</text>
</comment>
<gene>
    <name evidence="2" type="ORF">IPO85_20235</name>
</gene>
<protein>
    <submittedName>
        <fullName evidence="2">Uncharacterized protein</fullName>
    </submittedName>
</protein>
<evidence type="ECO:0000313" key="2">
    <source>
        <dbReference type="EMBL" id="MBK9719798.1"/>
    </source>
</evidence>
<feature type="transmembrane region" description="Helical" evidence="1">
    <location>
        <begin position="40"/>
        <end position="63"/>
    </location>
</feature>
<keyword evidence="1" id="KW-0472">Membrane</keyword>
<evidence type="ECO:0000313" key="3">
    <source>
        <dbReference type="Proteomes" id="UP000808349"/>
    </source>
</evidence>
<dbReference type="Proteomes" id="UP000808349">
    <property type="component" value="Unassembled WGS sequence"/>
</dbReference>